<dbReference type="GO" id="GO:0030295">
    <property type="term" value="F:protein kinase activator activity"/>
    <property type="evidence" value="ECO:0007669"/>
    <property type="project" value="TreeGrafter"/>
</dbReference>
<dbReference type="Pfam" id="PF02518">
    <property type="entry name" value="HATPase_c"/>
    <property type="match status" value="1"/>
</dbReference>
<dbReference type="InterPro" id="IPR036890">
    <property type="entry name" value="HATPase_C_sf"/>
</dbReference>
<dbReference type="SUPFAM" id="SSF55785">
    <property type="entry name" value="PYP-like sensor domain (PAS domain)"/>
    <property type="match status" value="1"/>
</dbReference>
<keyword evidence="6" id="KW-0472">Membrane</keyword>
<dbReference type="SUPFAM" id="SSF55874">
    <property type="entry name" value="ATPase domain of HSP90 chaperone/DNA topoisomerase II/histidine kinase"/>
    <property type="match status" value="1"/>
</dbReference>
<dbReference type="InterPro" id="IPR003594">
    <property type="entry name" value="HATPase_dom"/>
</dbReference>
<evidence type="ECO:0000313" key="11">
    <source>
        <dbReference type="Proteomes" id="UP000297407"/>
    </source>
</evidence>
<dbReference type="PROSITE" id="PS50109">
    <property type="entry name" value="HIS_KIN"/>
    <property type="match status" value="1"/>
</dbReference>
<dbReference type="SUPFAM" id="SSF47384">
    <property type="entry name" value="Homodimeric domain of signal transducing histidine kinase"/>
    <property type="match status" value="1"/>
</dbReference>
<dbReference type="GO" id="GO:0000155">
    <property type="term" value="F:phosphorelay sensor kinase activity"/>
    <property type="evidence" value="ECO:0007669"/>
    <property type="project" value="InterPro"/>
</dbReference>
<dbReference type="CDD" id="cd00082">
    <property type="entry name" value="HisKA"/>
    <property type="match status" value="1"/>
</dbReference>
<comment type="caution">
    <text evidence="10">The sequence shown here is derived from an EMBL/GenBank/DDBJ whole genome shotgun (WGS) entry which is preliminary data.</text>
</comment>
<dbReference type="Gene3D" id="3.30.565.10">
    <property type="entry name" value="Histidine kinase-like ATPase, C-terminal domain"/>
    <property type="match status" value="1"/>
</dbReference>
<dbReference type="Pfam" id="PF00989">
    <property type="entry name" value="PAS"/>
    <property type="match status" value="1"/>
</dbReference>
<name>A0A4Z0LDG2_9FLAO</name>
<dbReference type="Proteomes" id="UP000297407">
    <property type="component" value="Unassembled WGS sequence"/>
</dbReference>
<dbReference type="SMART" id="SM00091">
    <property type="entry name" value="PAS"/>
    <property type="match status" value="2"/>
</dbReference>
<evidence type="ECO:0000256" key="5">
    <source>
        <dbReference type="ARBA" id="ARBA00022777"/>
    </source>
</evidence>
<evidence type="ECO:0000256" key="4">
    <source>
        <dbReference type="ARBA" id="ARBA00022679"/>
    </source>
</evidence>
<dbReference type="Pfam" id="PF00512">
    <property type="entry name" value="HisKA"/>
    <property type="match status" value="1"/>
</dbReference>
<dbReference type="InterPro" id="IPR000014">
    <property type="entry name" value="PAS"/>
</dbReference>
<dbReference type="InterPro" id="IPR000700">
    <property type="entry name" value="PAS-assoc_C"/>
</dbReference>
<dbReference type="GO" id="GO:0007234">
    <property type="term" value="P:osmosensory signaling via phosphorelay pathway"/>
    <property type="evidence" value="ECO:0007669"/>
    <property type="project" value="TreeGrafter"/>
</dbReference>
<organism evidence="10 11">
    <name type="scientific">Flavobacterium humi</name>
    <dbReference type="NCBI Taxonomy" id="2562683"/>
    <lineage>
        <taxon>Bacteria</taxon>
        <taxon>Pseudomonadati</taxon>
        <taxon>Bacteroidota</taxon>
        <taxon>Flavobacteriia</taxon>
        <taxon>Flavobacteriales</taxon>
        <taxon>Flavobacteriaceae</taxon>
        <taxon>Flavobacterium</taxon>
    </lineage>
</organism>
<evidence type="ECO:0000256" key="3">
    <source>
        <dbReference type="ARBA" id="ARBA00022553"/>
    </source>
</evidence>
<dbReference type="InterPro" id="IPR013767">
    <property type="entry name" value="PAS_fold"/>
</dbReference>
<dbReference type="OrthoDB" id="9781208at2"/>
<keyword evidence="5" id="KW-0418">Kinase</keyword>
<proteinExistence type="predicted"/>
<evidence type="ECO:0000259" key="7">
    <source>
        <dbReference type="PROSITE" id="PS50109"/>
    </source>
</evidence>
<gene>
    <name evidence="10" type="ORF">E4635_00890</name>
</gene>
<dbReference type="NCBIfam" id="TIGR00229">
    <property type="entry name" value="sensory_box"/>
    <property type="match status" value="1"/>
</dbReference>
<keyword evidence="4" id="KW-0808">Transferase</keyword>
<dbReference type="PRINTS" id="PR00344">
    <property type="entry name" value="BCTRLSENSOR"/>
</dbReference>
<dbReference type="EMBL" id="SRLH01000001">
    <property type="protein sequence ID" value="TGD59911.1"/>
    <property type="molecule type" value="Genomic_DNA"/>
</dbReference>
<feature type="domain" description="Histidine kinase" evidence="7">
    <location>
        <begin position="310"/>
        <end position="530"/>
    </location>
</feature>
<dbReference type="InterPro" id="IPR005467">
    <property type="entry name" value="His_kinase_dom"/>
</dbReference>
<dbReference type="PROSITE" id="PS50113">
    <property type="entry name" value="PAC"/>
    <property type="match status" value="1"/>
</dbReference>
<dbReference type="InterPro" id="IPR036097">
    <property type="entry name" value="HisK_dim/P_sf"/>
</dbReference>
<dbReference type="AlphaFoldDB" id="A0A4Z0LDG2"/>
<feature type="domain" description="PAS" evidence="8">
    <location>
        <begin position="165"/>
        <end position="238"/>
    </location>
</feature>
<comment type="catalytic activity">
    <reaction evidence="1">
        <text>ATP + protein L-histidine = ADP + protein N-phospho-L-histidine.</text>
        <dbReference type="EC" id="2.7.13.3"/>
    </reaction>
</comment>
<keyword evidence="11" id="KW-1185">Reference proteome</keyword>
<dbReference type="Gene3D" id="3.30.450.20">
    <property type="entry name" value="PAS domain"/>
    <property type="match status" value="1"/>
</dbReference>
<evidence type="ECO:0000256" key="6">
    <source>
        <dbReference type="ARBA" id="ARBA00023136"/>
    </source>
</evidence>
<evidence type="ECO:0000259" key="8">
    <source>
        <dbReference type="PROSITE" id="PS50112"/>
    </source>
</evidence>
<dbReference type="Gene3D" id="1.10.287.130">
    <property type="match status" value="1"/>
</dbReference>
<dbReference type="InterPro" id="IPR004358">
    <property type="entry name" value="Sig_transdc_His_kin-like_C"/>
</dbReference>
<accession>A0A4Z0LDG2</accession>
<evidence type="ECO:0000256" key="2">
    <source>
        <dbReference type="ARBA" id="ARBA00012438"/>
    </source>
</evidence>
<protein>
    <recommendedName>
        <fullName evidence="2">histidine kinase</fullName>
        <ecNumber evidence="2">2.7.13.3</ecNumber>
    </recommendedName>
</protein>
<dbReference type="EC" id="2.7.13.3" evidence="2"/>
<dbReference type="InterPro" id="IPR003661">
    <property type="entry name" value="HisK_dim/P_dom"/>
</dbReference>
<dbReference type="InterPro" id="IPR035965">
    <property type="entry name" value="PAS-like_dom_sf"/>
</dbReference>
<sequence>MIQDQEKDSDARSLLLEGLPIAVFTCNCEGLLTYYNAIAEGLWVHTPVIQKDPWFGSWKFYKEDGSSMSRNEFTTVKTLNDRMAAASGKVIIERADGVLIPVLPFSKPVFDKESGKMTGVLNLLVPVGESTETDLKIADNEMEFSDLSGFLDEKVEERTLLLKKSEERYHKMIEEVEDYAILLLDRDGNILNWNKGAEKIKGYSEKEILGNNFRLFYLEEDRMKKLPEQLITQAAETGKAMHEGWRRKKNGDRFWGQIVITALHDQENNIIGFTKVTRDLTERKLAEDQARKLTQDIELRNTQLEEYAHIASHDLQEPLRKILTFAGLLKRNPDDKEATLRNIEKINSSAEKMLKLIKDIMQYSQLLLTDELFEMNDLNTVLENVKDDYELLIEEKKAEINCSGLPVVRGIPIQLHQLFYNLLGNSLKFSGENPVITIISEKAEREEIQRYPQLESNTSYVKITFKDNGIGFDPLYADKIFKLFERLHTETPGTGIGLALCKKIIENHKGHIQVSSELGVGTVFTLFLPG</sequence>
<dbReference type="SMART" id="SM00388">
    <property type="entry name" value="HisKA"/>
    <property type="match status" value="1"/>
</dbReference>
<dbReference type="GO" id="GO:0000156">
    <property type="term" value="F:phosphorelay response regulator activity"/>
    <property type="evidence" value="ECO:0007669"/>
    <property type="project" value="TreeGrafter"/>
</dbReference>
<dbReference type="GO" id="GO:0016020">
    <property type="term" value="C:membrane"/>
    <property type="evidence" value="ECO:0007669"/>
    <property type="project" value="UniProtKB-SubCell"/>
</dbReference>
<dbReference type="PANTHER" id="PTHR42878:SF15">
    <property type="entry name" value="BACTERIOPHYTOCHROME"/>
    <property type="match status" value="1"/>
</dbReference>
<dbReference type="PROSITE" id="PS50112">
    <property type="entry name" value="PAS"/>
    <property type="match status" value="1"/>
</dbReference>
<dbReference type="PANTHER" id="PTHR42878">
    <property type="entry name" value="TWO-COMPONENT HISTIDINE KINASE"/>
    <property type="match status" value="1"/>
</dbReference>
<dbReference type="SMART" id="SM00387">
    <property type="entry name" value="HATPase_c"/>
    <property type="match status" value="1"/>
</dbReference>
<feature type="domain" description="PAC" evidence="9">
    <location>
        <begin position="240"/>
        <end position="292"/>
    </location>
</feature>
<keyword evidence="3" id="KW-0597">Phosphoprotein</keyword>
<dbReference type="InterPro" id="IPR050351">
    <property type="entry name" value="BphY/WalK/GraS-like"/>
</dbReference>
<evidence type="ECO:0000259" key="9">
    <source>
        <dbReference type="PROSITE" id="PS50113"/>
    </source>
</evidence>
<reference evidence="10 11" key="1">
    <citation type="submission" date="2019-04" db="EMBL/GenBank/DDBJ databases">
        <title>Flavobacterium sp. strain DS2-A Genome sequencing and assembly.</title>
        <authorList>
            <person name="Kim I."/>
        </authorList>
    </citation>
    <scope>NUCLEOTIDE SEQUENCE [LARGE SCALE GENOMIC DNA]</scope>
    <source>
        <strain evidence="10 11">DS2-A</strain>
    </source>
</reference>
<evidence type="ECO:0000313" key="10">
    <source>
        <dbReference type="EMBL" id="TGD59911.1"/>
    </source>
</evidence>
<evidence type="ECO:0000256" key="1">
    <source>
        <dbReference type="ARBA" id="ARBA00000085"/>
    </source>
</evidence>
<dbReference type="CDD" id="cd00130">
    <property type="entry name" value="PAS"/>
    <property type="match status" value="1"/>
</dbReference>